<dbReference type="STRING" id="1237149.C900_00169"/>
<protein>
    <submittedName>
        <fullName evidence="2">Uncharacterized protein</fullName>
    </submittedName>
</protein>
<evidence type="ECO:0000313" key="3">
    <source>
        <dbReference type="Proteomes" id="UP000011135"/>
    </source>
</evidence>
<dbReference type="EMBL" id="AMZN01000100">
    <property type="protein sequence ID" value="ELR68658.1"/>
    <property type="molecule type" value="Genomic_DNA"/>
</dbReference>
<dbReference type="RefSeq" id="WP_009583062.1">
    <property type="nucleotide sequence ID" value="NZ_AMZN01000100.1"/>
</dbReference>
<gene>
    <name evidence="2" type="ORF">C900_00169</name>
</gene>
<keyword evidence="3" id="KW-1185">Reference proteome</keyword>
<proteinExistence type="predicted"/>
<comment type="caution">
    <text evidence="2">The sequence shown here is derived from an EMBL/GenBank/DDBJ whole genome shotgun (WGS) entry which is preliminary data.</text>
</comment>
<reference evidence="2 3" key="1">
    <citation type="submission" date="2012-12" db="EMBL/GenBank/DDBJ databases">
        <title>Genome assembly of Fulvivirga imtechensis AK7.</title>
        <authorList>
            <person name="Nupur N."/>
            <person name="Khatri I."/>
            <person name="Kumar R."/>
            <person name="Subramanian S."/>
            <person name="Pinnaka A."/>
        </authorList>
    </citation>
    <scope>NUCLEOTIDE SEQUENCE [LARGE SCALE GENOMIC DNA]</scope>
    <source>
        <strain evidence="2 3">AK7</strain>
    </source>
</reference>
<dbReference type="OrthoDB" id="1163828at2"/>
<dbReference type="AlphaFoldDB" id="L8JK85"/>
<dbReference type="eggNOG" id="COG1044">
    <property type="taxonomic scope" value="Bacteria"/>
</dbReference>
<feature type="coiled-coil region" evidence="1">
    <location>
        <begin position="61"/>
        <end position="88"/>
    </location>
</feature>
<name>L8JK85_9BACT</name>
<accession>L8JK85</accession>
<dbReference type="PATRIC" id="fig|1237149.3.peg.5287"/>
<dbReference type="Proteomes" id="UP000011135">
    <property type="component" value="Unassembled WGS sequence"/>
</dbReference>
<evidence type="ECO:0000313" key="2">
    <source>
        <dbReference type="EMBL" id="ELR68658.1"/>
    </source>
</evidence>
<sequence length="88" mass="10277">MISEEVVVKLQSSWPDYVFEENYNLTPLQDLEIYLKENKHLPGIPDAKTVEEEGVKLGEMNAKLLEKVEELTLYIIELEKRIKSLENK</sequence>
<evidence type="ECO:0000256" key="1">
    <source>
        <dbReference type="SAM" id="Coils"/>
    </source>
</evidence>
<keyword evidence="1" id="KW-0175">Coiled coil</keyword>
<organism evidence="2 3">
    <name type="scientific">Fulvivirga imtechensis AK7</name>
    <dbReference type="NCBI Taxonomy" id="1237149"/>
    <lineage>
        <taxon>Bacteria</taxon>
        <taxon>Pseudomonadati</taxon>
        <taxon>Bacteroidota</taxon>
        <taxon>Cytophagia</taxon>
        <taxon>Cytophagales</taxon>
        <taxon>Fulvivirgaceae</taxon>
        <taxon>Fulvivirga</taxon>
    </lineage>
</organism>